<reference evidence="4" key="2">
    <citation type="submission" date="2021-10" db="EMBL/GenBank/DDBJ databases">
        <title>Phylogenomics reveals ancestral predisposition of the termite-cultivated fungus Termitomyces towards a domesticated lifestyle.</title>
        <authorList>
            <person name="Auxier B."/>
            <person name="Grum-Grzhimaylo A."/>
            <person name="Cardenas M.E."/>
            <person name="Lodge J.D."/>
            <person name="Laessoe T."/>
            <person name="Pedersen O."/>
            <person name="Smith M.E."/>
            <person name="Kuyper T.W."/>
            <person name="Franco-Molano E.A."/>
            <person name="Baroni T.J."/>
            <person name="Aanen D.K."/>
        </authorList>
    </citation>
    <scope>NUCLEOTIDE SEQUENCE</scope>
    <source>
        <strain evidence="4">AP01</strain>
        <tissue evidence="4">Mycelium</tissue>
    </source>
</reference>
<dbReference type="GO" id="GO:0006915">
    <property type="term" value="P:apoptotic process"/>
    <property type="evidence" value="ECO:0007669"/>
    <property type="project" value="UniProtKB-KW"/>
</dbReference>
<evidence type="ECO:0000256" key="2">
    <source>
        <dbReference type="ARBA" id="ARBA00022703"/>
    </source>
</evidence>
<keyword evidence="5" id="KW-1185">Reference proteome</keyword>
<accession>A0A9P7G4T9</accession>
<dbReference type="InterPro" id="IPR011989">
    <property type="entry name" value="ARM-like"/>
</dbReference>
<feature type="compositionally biased region" description="Low complexity" evidence="3">
    <location>
        <begin position="423"/>
        <end position="435"/>
    </location>
</feature>
<comment type="similarity">
    <text evidence="1">Belongs to the API5 family.</text>
</comment>
<feature type="compositionally biased region" description="Polar residues" evidence="3">
    <location>
        <begin position="476"/>
        <end position="490"/>
    </location>
</feature>
<dbReference type="GO" id="GO:0005634">
    <property type="term" value="C:nucleus"/>
    <property type="evidence" value="ECO:0007669"/>
    <property type="project" value="TreeGrafter"/>
</dbReference>
<dbReference type="PANTHER" id="PTHR12758">
    <property type="entry name" value="APOPTOSIS INHIBITOR 5-RELATED"/>
    <property type="match status" value="1"/>
</dbReference>
<comment type="caution">
    <text evidence="4">The sequence shown here is derived from an EMBL/GenBank/DDBJ whole genome shotgun (WGS) entry which is preliminary data.</text>
</comment>
<dbReference type="AlphaFoldDB" id="A0A9P7G4T9"/>
<dbReference type="InterPro" id="IPR016024">
    <property type="entry name" value="ARM-type_fold"/>
</dbReference>
<dbReference type="SUPFAM" id="SSF48371">
    <property type="entry name" value="ARM repeat"/>
    <property type="match status" value="1"/>
</dbReference>
<dbReference type="GO" id="GO:0043066">
    <property type="term" value="P:negative regulation of apoptotic process"/>
    <property type="evidence" value="ECO:0007669"/>
    <property type="project" value="TreeGrafter"/>
</dbReference>
<dbReference type="Gene3D" id="1.25.10.10">
    <property type="entry name" value="Leucine-rich Repeat Variant"/>
    <property type="match status" value="1"/>
</dbReference>
<dbReference type="InterPro" id="IPR008383">
    <property type="entry name" value="API5"/>
</dbReference>
<gene>
    <name evidence="4" type="ORF">DXG03_002061</name>
</gene>
<evidence type="ECO:0000256" key="3">
    <source>
        <dbReference type="SAM" id="MobiDB-lite"/>
    </source>
</evidence>
<evidence type="ECO:0000256" key="1">
    <source>
        <dbReference type="ARBA" id="ARBA00009515"/>
    </source>
</evidence>
<dbReference type="GO" id="GO:0003723">
    <property type="term" value="F:RNA binding"/>
    <property type="evidence" value="ECO:0007669"/>
    <property type="project" value="TreeGrafter"/>
</dbReference>
<evidence type="ECO:0000313" key="5">
    <source>
        <dbReference type="Proteomes" id="UP000775547"/>
    </source>
</evidence>
<sequence>MERDPVTQERDIKDSIRRAKGIPDKTGSLRRETLKRLIDLTHSPHPSLKIIAAQNIRFLFNDFPELEEEAINAVYDLCEDQAPKVRIEGYTAITHLSNASHRLIRRNADVLLQLLQSDEADEVNVVKKALTEHLDMDPKVTLSVLCDQIAPEDDSAEEEERSRLRDVVLKFLTGARRAIVERHALPGSEAEEALVDALVTAIPKLELRDVEIIVEDLLMPLKAFRVSSARGHTLLQALLNKVAEHLQKGTRSGDVSLLHSAQPYLDLASFVVVEKQAAPAIQLLRFYCTSISTKMTLQKFSKDDQRLIVSRLAATLVTANKNPQPENEGVPLETLRRQVVDSCPFLLESLVPPPASPPVIATAQAPQAHTSQATGAMTSLHAPRSGLPARPLASSSSYPARRMHIASASSSRPQDHDQAMTNPPASSLSQQQASRPAKHQVDLQPSTRPPKRQRSSEDVDADSDAASPSLLARLGTTLSGAPTPANVISNTSHAHPAAAPSATSGHQHQHLRTSSLVISAAQRPRKAPPAADPPPNGEWSIKGAATLEEQDAPAPVSTLRRNSSLLQRLQGEGHGAQEDRGAWRGRRGRP</sequence>
<protein>
    <submittedName>
        <fullName evidence="4">Uncharacterized protein</fullName>
    </submittedName>
</protein>
<dbReference type="OrthoDB" id="19224at2759"/>
<dbReference type="EMBL" id="JABCKV010000153">
    <property type="protein sequence ID" value="KAG5642830.1"/>
    <property type="molecule type" value="Genomic_DNA"/>
</dbReference>
<keyword evidence="2" id="KW-0053">Apoptosis</keyword>
<feature type="compositionally biased region" description="Low complexity" evidence="3">
    <location>
        <begin position="559"/>
        <end position="570"/>
    </location>
</feature>
<proteinExistence type="inferred from homology"/>
<reference evidence="4" key="1">
    <citation type="submission" date="2020-07" db="EMBL/GenBank/DDBJ databases">
        <authorList>
            <person name="Nieuwenhuis M."/>
            <person name="Van De Peppel L.J.J."/>
        </authorList>
    </citation>
    <scope>NUCLEOTIDE SEQUENCE</scope>
    <source>
        <strain evidence="4">AP01</strain>
        <tissue evidence="4">Mycelium</tissue>
    </source>
</reference>
<feature type="compositionally biased region" description="Polar residues" evidence="3">
    <location>
        <begin position="364"/>
        <end position="377"/>
    </location>
</feature>
<feature type="region of interest" description="Disordered" evidence="3">
    <location>
        <begin position="357"/>
        <end position="590"/>
    </location>
</feature>
<dbReference type="PANTHER" id="PTHR12758:SF19">
    <property type="entry name" value="APOPTOSIS INHIBITOR 5"/>
    <property type="match status" value="1"/>
</dbReference>
<dbReference type="Proteomes" id="UP000775547">
    <property type="component" value="Unassembled WGS sequence"/>
</dbReference>
<feature type="compositionally biased region" description="Low complexity" evidence="3">
    <location>
        <begin position="491"/>
        <end position="504"/>
    </location>
</feature>
<name>A0A9P7G4T9_9AGAR</name>
<dbReference type="Pfam" id="PF05918">
    <property type="entry name" value="API5"/>
    <property type="match status" value="1"/>
</dbReference>
<organism evidence="4 5">
    <name type="scientific">Asterophora parasitica</name>
    <dbReference type="NCBI Taxonomy" id="117018"/>
    <lineage>
        <taxon>Eukaryota</taxon>
        <taxon>Fungi</taxon>
        <taxon>Dikarya</taxon>
        <taxon>Basidiomycota</taxon>
        <taxon>Agaricomycotina</taxon>
        <taxon>Agaricomycetes</taxon>
        <taxon>Agaricomycetidae</taxon>
        <taxon>Agaricales</taxon>
        <taxon>Tricholomatineae</taxon>
        <taxon>Lyophyllaceae</taxon>
        <taxon>Asterophora</taxon>
    </lineage>
</organism>
<evidence type="ECO:0000313" key="4">
    <source>
        <dbReference type="EMBL" id="KAG5642830.1"/>
    </source>
</evidence>